<evidence type="ECO:0000313" key="1">
    <source>
        <dbReference type="EMBL" id="XDP99344.1"/>
    </source>
</evidence>
<reference evidence="1" key="1">
    <citation type="submission" date="2024-07" db="EMBL/GenBank/DDBJ databases">
        <authorList>
            <person name="Yu S.T."/>
        </authorList>
    </citation>
    <scope>NUCLEOTIDE SEQUENCE</scope>
    <source>
        <strain evidence="1">R08</strain>
    </source>
</reference>
<protein>
    <recommendedName>
        <fullName evidence="2">Exonuclease</fullName>
    </recommendedName>
</protein>
<dbReference type="AlphaFoldDB" id="A0AB39M0E8"/>
<accession>A0AB39M0E8</accession>
<organism evidence="1">
    <name type="scientific">Streptomyces sp. R08</name>
    <dbReference type="NCBI Taxonomy" id="3238624"/>
    <lineage>
        <taxon>Bacteria</taxon>
        <taxon>Bacillati</taxon>
        <taxon>Actinomycetota</taxon>
        <taxon>Actinomycetes</taxon>
        <taxon>Kitasatosporales</taxon>
        <taxon>Streptomycetaceae</taxon>
        <taxon>Streptomyces</taxon>
    </lineage>
</organism>
<dbReference type="EMBL" id="CP163431">
    <property type="protein sequence ID" value="XDP99344.1"/>
    <property type="molecule type" value="Genomic_DNA"/>
</dbReference>
<dbReference type="RefSeq" id="WP_369186478.1">
    <property type="nucleotide sequence ID" value="NZ_CP163431.1"/>
</dbReference>
<name>A0AB39M0E8_9ACTN</name>
<gene>
    <name evidence="1" type="ORF">AB5J58_03735</name>
</gene>
<evidence type="ECO:0008006" key="2">
    <source>
        <dbReference type="Google" id="ProtNLM"/>
    </source>
</evidence>
<sequence length="311" mass="33733">MRIVELTPTVDVPRDGWDRPLVIPKQGGKPVALTRTTTFIDCIEDKSALSGWKSRMTLVGAAMRPDLLNVVSQLDPEEPADKRKLDRLAEQALDISGANAKREKGTHLHTLSEYVDRGQPLPAGTSPHDKLDMAAYMGATVPFTVKAVERFVVVPELGTGGTFDRLLEYAGPGPEGGHIEGHFIGDLKTGTITYGKLKMATQLAVYSHGEFYDHTLFPVDPADRKAFAAWKKREVSAEEAAVAYSPLPGHVSRKWGIIINLPAGSGDCALHWVDLEIGWDAARLARQIRATRSAKGAMLPWVTGVTSAGTC</sequence>
<proteinExistence type="predicted"/>